<comment type="caution">
    <text evidence="2">The sequence shown here is derived from an EMBL/GenBank/DDBJ whole genome shotgun (WGS) entry which is preliminary data.</text>
</comment>
<dbReference type="RefSeq" id="WP_211847587.1">
    <property type="nucleotide sequence ID" value="NZ_JAAEDL010000016.1"/>
</dbReference>
<reference evidence="2" key="2">
    <citation type="journal article" date="2021" name="Syst. Appl. Microbiol.">
        <title>Roseomonas hellenica sp. nov., isolated from roots of wild-growing Alkanna tinctoria.</title>
        <authorList>
            <person name="Rat A."/>
            <person name="Naranjo H.D."/>
            <person name="Lebbe L."/>
            <person name="Cnockaert M."/>
            <person name="Krigas N."/>
            <person name="Grigoriadou K."/>
            <person name="Maloupa E."/>
            <person name="Willems A."/>
        </authorList>
    </citation>
    <scope>NUCLEOTIDE SEQUENCE</scope>
    <source>
        <strain evidence="2">LMG 31228</strain>
    </source>
</reference>
<accession>A0A9X9XEB5</accession>
<proteinExistence type="predicted"/>
<dbReference type="Proteomes" id="UP001138709">
    <property type="component" value="Unassembled WGS sequence"/>
</dbReference>
<sequence length="192" mass="21316">MAAARSPRDNHLLDAVEALPREAWSGPVWRVVREGRDPTQCSAVGGRWDDRSFEVLYTSTHADGARAEMFFHLSRGQPVMPSQVRYGLHELRVTLDACVRIASLEVLASLGLKTNAFGQLSYSERQLEYPRTQEIAEAAHFHGRDGLFVPSARSVHPNLVVFCGVAGPEAVEAVRDHGIVDWTAWRNAQRNG</sequence>
<dbReference type="AlphaFoldDB" id="A0A9X9XEB5"/>
<dbReference type="Pfam" id="PF08808">
    <property type="entry name" value="RES"/>
    <property type="match status" value="1"/>
</dbReference>
<keyword evidence="3" id="KW-1185">Reference proteome</keyword>
<reference evidence="2" key="1">
    <citation type="submission" date="2020-01" db="EMBL/GenBank/DDBJ databases">
        <authorList>
            <person name="Rat A."/>
        </authorList>
    </citation>
    <scope>NUCLEOTIDE SEQUENCE</scope>
    <source>
        <strain evidence="2">LMG 31228</strain>
    </source>
</reference>
<name>A0A9X9XEB5_9PROT</name>
<dbReference type="InterPro" id="IPR014914">
    <property type="entry name" value="RES_dom"/>
</dbReference>
<evidence type="ECO:0000313" key="2">
    <source>
        <dbReference type="EMBL" id="MBR0682051.1"/>
    </source>
</evidence>
<evidence type="ECO:0000313" key="3">
    <source>
        <dbReference type="Proteomes" id="UP001138709"/>
    </source>
</evidence>
<organism evidence="2 3">
    <name type="scientific">Neoroseomonas eburnea</name>
    <dbReference type="NCBI Taxonomy" id="1346889"/>
    <lineage>
        <taxon>Bacteria</taxon>
        <taxon>Pseudomonadati</taxon>
        <taxon>Pseudomonadota</taxon>
        <taxon>Alphaproteobacteria</taxon>
        <taxon>Acetobacterales</taxon>
        <taxon>Acetobacteraceae</taxon>
        <taxon>Neoroseomonas</taxon>
    </lineage>
</organism>
<dbReference type="EMBL" id="JAAEDL010000016">
    <property type="protein sequence ID" value="MBR0682051.1"/>
    <property type="molecule type" value="Genomic_DNA"/>
</dbReference>
<evidence type="ECO:0000259" key="1">
    <source>
        <dbReference type="SMART" id="SM00953"/>
    </source>
</evidence>
<protein>
    <submittedName>
        <fullName evidence="2">RES family NAD+ phosphorylase</fullName>
    </submittedName>
</protein>
<dbReference type="SMART" id="SM00953">
    <property type="entry name" value="RES"/>
    <property type="match status" value="1"/>
</dbReference>
<feature type="domain" description="RES" evidence="1">
    <location>
        <begin position="37"/>
        <end position="171"/>
    </location>
</feature>
<gene>
    <name evidence="2" type="ORF">GXW74_16270</name>
</gene>